<evidence type="ECO:0000259" key="2">
    <source>
        <dbReference type="PROSITE" id="PS50913"/>
    </source>
</evidence>
<dbReference type="WBParaSite" id="MCU_003107-RA">
    <property type="protein sequence ID" value="MCU_003107-RA"/>
    <property type="gene ID" value="MCU_003107"/>
</dbReference>
<feature type="coiled-coil region" evidence="1">
    <location>
        <begin position="2"/>
        <end position="65"/>
    </location>
</feature>
<dbReference type="InterPro" id="IPR000237">
    <property type="entry name" value="GRIP_dom"/>
</dbReference>
<evidence type="ECO:0000313" key="3">
    <source>
        <dbReference type="WBParaSite" id="MCU_003107-RA"/>
    </source>
</evidence>
<evidence type="ECO:0000256" key="1">
    <source>
        <dbReference type="SAM" id="Coils"/>
    </source>
</evidence>
<protein>
    <submittedName>
        <fullName evidence="3">GRIP domain-containing protein</fullName>
    </submittedName>
</protein>
<dbReference type="AlphaFoldDB" id="A0A5K3EU37"/>
<dbReference type="PROSITE" id="PS50913">
    <property type="entry name" value="GRIP"/>
    <property type="match status" value="1"/>
</dbReference>
<keyword evidence="1" id="KW-0175">Coiled coil</keyword>
<name>A0A5K3EU37_MESCO</name>
<accession>A0A5K3EU37</accession>
<feature type="coiled-coil region" evidence="1">
    <location>
        <begin position="454"/>
        <end position="495"/>
    </location>
</feature>
<feature type="coiled-coil region" evidence="1">
    <location>
        <begin position="104"/>
        <end position="131"/>
    </location>
</feature>
<dbReference type="Pfam" id="PF01465">
    <property type="entry name" value="GRIP"/>
    <property type="match status" value="1"/>
</dbReference>
<sequence>MEQELQEQANKLQRYEAKLRGNRKLHLICFSTDIIAAYKKLQVENESLQDRLQAAESVQSRIEGELEQKTKALDEQCTRISELVLENDKYRKEVETIPLLKRKLSQLTGDLEAEQKTSKKLNDALLEVNEQHEASTHYFETRISDIISTLKSYQEIHHRDTETIKQLRSGRATEHIKETSECVFEKESLVDYVSRMVNSKNSEPVSSRMGLLFDLLTPIWSAIVELSSLQQLNVEKKLVRHLDLKSVVPTECLEACEKEKSDLKEELDASKSRLTELQELTRKSPQSTSLMSHALRASLSLDINSADVDKQKLQSKLQEAQDNIKLLRNQNLAILLELESVKKSMQSKIAGACNEATQRLSEATARFEVQLAQAESEARRYREQTLSLLNEKEEEIAELRAALLPSSSASASSFALRSPSSLHVEEPDSSTSLGPAFNEEPATHCGLVHCAEKHGRLVTELKKLRRSKRDLEQRIEALEARNREDRKILLEANRTTKTEAAPTPSVDVNMAYVKNIVFNLLSSLNASSISSRLAIIKALVMALHFSQDEENALINGMMN</sequence>
<feature type="coiled-coil region" evidence="1">
    <location>
        <begin position="364"/>
        <end position="402"/>
    </location>
</feature>
<proteinExistence type="predicted"/>
<feature type="coiled-coil region" evidence="1">
    <location>
        <begin position="253"/>
        <end position="337"/>
    </location>
</feature>
<reference evidence="3" key="1">
    <citation type="submission" date="2019-11" db="UniProtKB">
        <authorList>
            <consortium name="WormBaseParasite"/>
        </authorList>
    </citation>
    <scope>IDENTIFICATION</scope>
</reference>
<feature type="domain" description="GRIP" evidence="2">
    <location>
        <begin position="503"/>
        <end position="556"/>
    </location>
</feature>
<organism evidence="3">
    <name type="scientific">Mesocestoides corti</name>
    <name type="common">Flatworm</name>
    <dbReference type="NCBI Taxonomy" id="53468"/>
    <lineage>
        <taxon>Eukaryota</taxon>
        <taxon>Metazoa</taxon>
        <taxon>Spiralia</taxon>
        <taxon>Lophotrochozoa</taxon>
        <taxon>Platyhelminthes</taxon>
        <taxon>Cestoda</taxon>
        <taxon>Eucestoda</taxon>
        <taxon>Cyclophyllidea</taxon>
        <taxon>Mesocestoididae</taxon>
        <taxon>Mesocestoides</taxon>
    </lineage>
</organism>